<comment type="caution">
    <text evidence="1">The sequence shown here is derived from an EMBL/GenBank/DDBJ whole genome shotgun (WGS) entry which is preliminary data.</text>
</comment>
<dbReference type="STRING" id="1109443.G4TIA5"/>
<dbReference type="AlphaFoldDB" id="G4TIA5"/>
<name>G4TIA5_SERID</name>
<evidence type="ECO:0000313" key="1">
    <source>
        <dbReference type="EMBL" id="CCA71051.1"/>
    </source>
</evidence>
<dbReference type="EMBL" id="CAFZ01000104">
    <property type="protein sequence ID" value="CCA71051.1"/>
    <property type="molecule type" value="Genomic_DNA"/>
</dbReference>
<dbReference type="PANTHER" id="PTHR31252">
    <property type="entry name" value="DUF4419 DOMAIN-CONTAINING PROTEIN"/>
    <property type="match status" value="1"/>
</dbReference>
<evidence type="ECO:0000313" key="2">
    <source>
        <dbReference type="Proteomes" id="UP000007148"/>
    </source>
</evidence>
<dbReference type="HOGENOM" id="CLU_2441679_0_0_1"/>
<dbReference type="PANTHER" id="PTHR31252:SF11">
    <property type="entry name" value="DUF4419 DOMAIN-CONTAINING PROTEIN"/>
    <property type="match status" value="1"/>
</dbReference>
<accession>G4TIA5</accession>
<dbReference type="InterPro" id="IPR025533">
    <property type="entry name" value="DUF4419"/>
</dbReference>
<sequence length="90" mass="10175">MMHNRPAHLQRAIAVGSASIPFSAEIINGIWSKDGFKCGRVIESSFTPKPNLSTKRNCLVETVIDAYNQHHHLIIRPDDLWIAIISQFSY</sequence>
<dbReference type="Pfam" id="PF14388">
    <property type="entry name" value="DUF4419"/>
    <property type="match status" value="1"/>
</dbReference>
<proteinExistence type="predicted"/>
<dbReference type="InParanoid" id="G4TIA5"/>
<keyword evidence="2" id="KW-1185">Reference proteome</keyword>
<dbReference type="Proteomes" id="UP000007148">
    <property type="component" value="Unassembled WGS sequence"/>
</dbReference>
<gene>
    <name evidence="1" type="ORF">PIIN_04986</name>
</gene>
<dbReference type="OrthoDB" id="9978173at2759"/>
<reference evidence="1 2" key="1">
    <citation type="journal article" date="2011" name="PLoS Pathog.">
        <title>Endophytic Life Strategies Decoded by Genome and Transcriptome Analyses of the Mutualistic Root Symbiont Piriformospora indica.</title>
        <authorList>
            <person name="Zuccaro A."/>
            <person name="Lahrmann U."/>
            <person name="Guldener U."/>
            <person name="Langen G."/>
            <person name="Pfiffi S."/>
            <person name="Biedenkopf D."/>
            <person name="Wong P."/>
            <person name="Samans B."/>
            <person name="Grimm C."/>
            <person name="Basiewicz M."/>
            <person name="Murat C."/>
            <person name="Martin F."/>
            <person name="Kogel K.H."/>
        </authorList>
    </citation>
    <scope>NUCLEOTIDE SEQUENCE [LARGE SCALE GENOMIC DNA]</scope>
    <source>
        <strain evidence="1 2">DSM 11827</strain>
    </source>
</reference>
<organism evidence="1 2">
    <name type="scientific">Serendipita indica (strain DSM 11827)</name>
    <name type="common">Root endophyte fungus</name>
    <name type="synonym">Piriformospora indica</name>
    <dbReference type="NCBI Taxonomy" id="1109443"/>
    <lineage>
        <taxon>Eukaryota</taxon>
        <taxon>Fungi</taxon>
        <taxon>Dikarya</taxon>
        <taxon>Basidiomycota</taxon>
        <taxon>Agaricomycotina</taxon>
        <taxon>Agaricomycetes</taxon>
        <taxon>Sebacinales</taxon>
        <taxon>Serendipitaceae</taxon>
        <taxon>Serendipita</taxon>
    </lineage>
</organism>
<protein>
    <submittedName>
        <fullName evidence="1">Uncharacterized protein</fullName>
    </submittedName>
</protein>